<dbReference type="Gene3D" id="3.50.14.10">
    <property type="entry name" value="Replication terminator Tus, domain 1 superfamily/Replication terminator Tus"/>
    <property type="match status" value="1"/>
</dbReference>
<organism evidence="5">
    <name type="scientific">Arsenophonus nasoniae</name>
    <name type="common">son-killer infecting Nasonia vitripennis</name>
    <dbReference type="NCBI Taxonomy" id="638"/>
    <lineage>
        <taxon>Bacteria</taxon>
        <taxon>Pseudomonadati</taxon>
        <taxon>Pseudomonadota</taxon>
        <taxon>Gammaproteobacteria</taxon>
        <taxon>Enterobacterales</taxon>
        <taxon>Morganellaceae</taxon>
        <taxon>Arsenophonus</taxon>
    </lineage>
</organism>
<protein>
    <recommendedName>
        <fullName evidence="4">DNA replication terminus site-binding protein</fullName>
    </recommendedName>
</protein>
<dbReference type="GO" id="GO:0006274">
    <property type="term" value="P:DNA replication termination"/>
    <property type="evidence" value="ECO:0007669"/>
    <property type="project" value="UniProtKB-UniRule"/>
</dbReference>
<dbReference type="SUPFAM" id="SSF56596">
    <property type="entry name" value="Replication terminator protein (Tus)"/>
    <property type="match status" value="1"/>
</dbReference>
<evidence type="ECO:0000313" key="7">
    <source>
        <dbReference type="Proteomes" id="UP000295134"/>
    </source>
</evidence>
<evidence type="ECO:0000313" key="6">
    <source>
        <dbReference type="EMBL" id="QBY43382.1"/>
    </source>
</evidence>
<dbReference type="Proteomes" id="UP000295134">
    <property type="component" value="Chromosome"/>
</dbReference>
<dbReference type="Gene3D" id="3.30.54.10">
    <property type="match status" value="1"/>
</dbReference>
<evidence type="ECO:0000256" key="3">
    <source>
        <dbReference type="ARBA" id="ARBA00023125"/>
    </source>
</evidence>
<evidence type="ECO:0000256" key="1">
    <source>
        <dbReference type="ARBA" id="ARBA00022490"/>
    </source>
</evidence>
<keyword evidence="2" id="KW-0235">DNA replication</keyword>
<dbReference type="KEGG" id="ans:ArsFIN_19490"/>
<dbReference type="GO" id="GO:0005737">
    <property type="term" value="C:cytoplasm"/>
    <property type="evidence" value="ECO:0007669"/>
    <property type="project" value="InterPro"/>
</dbReference>
<reference evidence="6 7" key="2">
    <citation type="submission" date="2019-03" db="EMBL/GenBank/DDBJ databases">
        <title>Long-read sequencing reveals hyperdense prophage content in a complex bacterial symbiont genome.</title>
        <authorList>
            <person name="Frost C.L."/>
            <person name="Siozios S."/>
            <person name="Nadal-Jimenez P."/>
            <person name="Brockhurst M.A."/>
            <person name="King K.C."/>
            <person name="Darby A.C."/>
            <person name="Hurst G.D.D."/>
        </authorList>
    </citation>
    <scope>NUCLEOTIDE SEQUENCE [LARGE SCALE GENOMIC DNA]</scope>
    <source>
        <strain evidence="6 7">FIN</strain>
    </source>
</reference>
<evidence type="ECO:0000313" key="5">
    <source>
        <dbReference type="EMBL" id="CBA73026.1"/>
    </source>
</evidence>
<sequence length="309" mass="35978">MFNMKYDARYKLSKCFDLLKVRLADFLTELNSLSLTSAIVFKLPETKKGDENNDINQITITTLTGDTALDLALANYNRLFIHDNPYHISNKTAIRLPGALCFHLSAQRYSVIKRQLETINKLKTKLKDIVTCESGIKKEQRFEFIHQQLHGLITLNAYRKINYVDSPDSINFGWANKKIVNKVTKAQILERLHKNYRSEKAMSAYTKQQWRYLVEKEIQDINSIPNDAILKIQRPVKVQPIARVWYANEKRQVQYACPLPLLSFSCDTKHLTKLGTLSDYDINNIKIKHKPKNKKLKLIIARLHLYQEI</sequence>
<dbReference type="AlphaFoldDB" id="D2TZG3"/>
<dbReference type="InterPro" id="IPR036381">
    <property type="entry name" value="Tus_dom1"/>
</dbReference>
<name>D2TZG3_9GAMM</name>
<dbReference type="InterPro" id="IPR008865">
    <property type="entry name" value="DNA_replication_term_site-bd"/>
</dbReference>
<evidence type="ECO:0000256" key="2">
    <source>
        <dbReference type="ARBA" id="ARBA00022705"/>
    </source>
</evidence>
<dbReference type="InterPro" id="IPR036384">
    <property type="entry name" value="Tus_sf"/>
</dbReference>
<dbReference type="Pfam" id="PF05472">
    <property type="entry name" value="Ter"/>
    <property type="match status" value="1"/>
</dbReference>
<accession>D2TZG3</accession>
<dbReference type="EMBL" id="FN545191">
    <property type="protein sequence ID" value="CBA73026.1"/>
    <property type="molecule type" value="Genomic_DNA"/>
</dbReference>
<keyword evidence="1" id="KW-0963">Cytoplasm</keyword>
<dbReference type="GO" id="GO:0003677">
    <property type="term" value="F:DNA binding"/>
    <property type="evidence" value="ECO:0007669"/>
    <property type="project" value="UniProtKB-UniRule"/>
</dbReference>
<reference evidence="5" key="1">
    <citation type="journal article" date="2010" name="Insect Mol. Biol.">
        <title>The draft genome sequence of Arsenophonus nasoniae, son-killer bacterium of Nasonia vitripennis, reveals genes associated with virulence and symbiosis.</title>
        <authorList>
            <person name="Wilkes T."/>
            <person name="Darby A.C."/>
            <person name="Choi J."/>
            <person name="Colborne J.K."/>
            <person name="Werren J.H."/>
            <person name="Hurst G.D.D."/>
        </authorList>
    </citation>
    <scope>NUCLEOTIDE SEQUENCE</scope>
</reference>
<evidence type="ECO:0000256" key="4">
    <source>
        <dbReference type="NCBIfam" id="TIGR02648"/>
    </source>
</evidence>
<dbReference type="EMBL" id="CP038613">
    <property type="protein sequence ID" value="QBY43382.1"/>
    <property type="molecule type" value="Genomic_DNA"/>
</dbReference>
<proteinExistence type="predicted"/>
<dbReference type="NCBIfam" id="TIGR02648">
    <property type="entry name" value="rep_term_tus"/>
    <property type="match status" value="1"/>
</dbReference>
<keyword evidence="3" id="KW-0238">DNA-binding</keyword>
<gene>
    <name evidence="5" type="ORF">ARN_15740</name>
    <name evidence="6" type="ORF">ArsFIN_19490</name>
</gene>